<dbReference type="GO" id="GO:0006974">
    <property type="term" value="P:DNA damage response"/>
    <property type="evidence" value="ECO:0007669"/>
    <property type="project" value="TreeGrafter"/>
</dbReference>
<evidence type="ECO:0000313" key="11">
    <source>
        <dbReference type="Proteomes" id="UP001211065"/>
    </source>
</evidence>
<evidence type="ECO:0000256" key="2">
    <source>
        <dbReference type="ARBA" id="ARBA00022741"/>
    </source>
</evidence>
<sequence length="1432" mass="166652">MNKVDEEDFYINFKNLSHCLNKSGKRKLTNDKKNSVFLNNWKKVINFENDLFFIENFTFFQNLHSIHLLLDTIDYTEFDLNLAKDNNKIISFKLQIDDTLNNIKICLNHNLIDINCFLNLNVIEENKFKCEINFEIFLIKKWLGLENELISKLLINIIEPKILSKNTNLLNNGLITPKKYNLNPHFTQAKGLNPTLLPYQQRAVSWMLEKEGMKFEETGAVVPMNSLEEPDLPFFFERHSTEDGECLYFNRLTGYVSEKLPKNAKRSNGGILAEEMGLGKTIELLALILLNKKEGLEITQQPSTFKSEVCLYCNQDDDGNIKKWKSKDTIFNVARINSILKCEECNGQFHLRCSDFKLKNNFLKSTSIFSCKFCREKSKNDEIFDSKSTLIIAPLTIINQWKGEILTHTQLTVFVWTGDIYEQQLLTPKILGSFDVVLVPYNAFKGEIHAAKPISDRRLRKNSKFPRRIKWWRLCFDEAQELESSKATAELAEIIPAKYRWAVSGTPFGRNGLEDVKGLMDFLLLDPLPWSKLTKCLEKYPEIFNPLFFEILRSFLHRNNKKSVENELILPLQTQTTYSLQFTKAEMHFYTLIKHECQKELSELGCNNFDDLEGFSLEKRKEILSVMRLWIRRLRHACCHPQVGSYNKNELRKTFKSISEVLATMISQGKSMIVNLKRNEFILLISKAQTFEFDKDFATAINIYQNLVLKCEKQILEFTEEIVEAKKQKINLQNLLKEANDKNEELRTLIHQRKNSLLDAVDNNDSDILKYEKNLAYIVELEKALHNLTSREVTLINNERNWKEVLHKLFFFLGAAFHFLEEKKNEDKYYELAEKLRLDILFPTITKVQSSIKSLKLYVNKVNVQIFDVPESLKKNKNSFTEAKNYGGMYISNFSNFKGGIKSGIIFEEIAEIIEMLDLQWDVMNKFRDDIIRILVTEIEPDKETVTGEEYDQGLEHQRLVEVYQDVYSSSLVQRFKLLTGEIIPKTSKIFELKEERKMFDLLKPFNSFKNLRNLINQLKQISLLEVGKLPKVEIEMCAMASTEFKKELDKQLKKYEILDRENQYFNSTFNIRVNYFKNLQTLSDGVMEVEVPPLEKRDSRKNEIQKELNDLNIDMNGQIGHLRYLETLLNEEKERENGTRISSDASSIQNCQICKSLIDECITPWILKKRKCPLCRQPCKIDDMQEVNFNELVKNVEVKEVNYEESKGCEKSELKKKIGGNLLTEEGNLNLLITKISEVKIKGSFGTKLDFLLKHLLFLINSENFLESADVGVKILVFSQFTEVLDIIAIGLSENKIHFVRLDGNKKEKKTAIARKKGQGGRKRKKMNQNVIPLEEILNFLSQPNVNNFKNDVAGDFSDNIKKKKKKISNEQDESEEDEQELNGPTTNLGSKKMEILIEIEGFCLEFGRISEASDLFRIVKKEFYNVDYNK</sequence>
<keyword evidence="5" id="KW-0067">ATP-binding</keyword>
<evidence type="ECO:0000256" key="8">
    <source>
        <dbReference type="SAM" id="MobiDB-lite"/>
    </source>
</evidence>
<dbReference type="Pfam" id="PF00176">
    <property type="entry name" value="SNF2-rel_dom"/>
    <property type="match status" value="1"/>
</dbReference>
<dbReference type="Gene3D" id="3.40.50.10810">
    <property type="entry name" value="Tandem AAA-ATPase domain"/>
    <property type="match status" value="2"/>
</dbReference>
<evidence type="ECO:0000256" key="5">
    <source>
        <dbReference type="ARBA" id="ARBA00022840"/>
    </source>
</evidence>
<gene>
    <name evidence="10" type="ORF">HK099_008059</name>
</gene>
<dbReference type="GO" id="GO:0061630">
    <property type="term" value="F:ubiquitin protein ligase activity"/>
    <property type="evidence" value="ECO:0007669"/>
    <property type="project" value="TreeGrafter"/>
</dbReference>
<evidence type="ECO:0000256" key="1">
    <source>
        <dbReference type="ARBA" id="ARBA00022723"/>
    </source>
</evidence>
<keyword evidence="2" id="KW-0547">Nucleotide-binding</keyword>
<dbReference type="InterPro" id="IPR001965">
    <property type="entry name" value="Znf_PHD"/>
</dbReference>
<dbReference type="SUPFAM" id="SSF57903">
    <property type="entry name" value="FYVE/PHD zinc finger"/>
    <property type="match status" value="1"/>
</dbReference>
<dbReference type="SMART" id="SM00249">
    <property type="entry name" value="PHD"/>
    <property type="match status" value="1"/>
</dbReference>
<keyword evidence="4" id="KW-0862">Zinc</keyword>
<dbReference type="InterPro" id="IPR011011">
    <property type="entry name" value="Znf_FYVE_PHD"/>
</dbReference>
<feature type="domain" description="PHD-type" evidence="9">
    <location>
        <begin position="307"/>
        <end position="377"/>
    </location>
</feature>
<dbReference type="SUPFAM" id="SSF57850">
    <property type="entry name" value="RING/U-box"/>
    <property type="match status" value="1"/>
</dbReference>
<reference evidence="10" key="1">
    <citation type="submission" date="2020-05" db="EMBL/GenBank/DDBJ databases">
        <title>Phylogenomic resolution of chytrid fungi.</title>
        <authorList>
            <person name="Stajich J.E."/>
            <person name="Amses K."/>
            <person name="Simmons R."/>
            <person name="Seto K."/>
            <person name="Myers J."/>
            <person name="Bonds A."/>
            <person name="Quandt C.A."/>
            <person name="Barry K."/>
            <person name="Liu P."/>
            <person name="Grigoriev I."/>
            <person name="Longcore J.E."/>
            <person name="James T.Y."/>
        </authorList>
    </citation>
    <scope>NUCLEOTIDE SEQUENCE</scope>
    <source>
        <strain evidence="10">JEL0476</strain>
    </source>
</reference>
<dbReference type="GO" id="GO:0000209">
    <property type="term" value="P:protein polyubiquitination"/>
    <property type="evidence" value="ECO:0007669"/>
    <property type="project" value="TreeGrafter"/>
</dbReference>
<dbReference type="InterPro" id="IPR052583">
    <property type="entry name" value="ATP-helicase/E3_Ub-Ligase"/>
</dbReference>
<keyword evidence="7" id="KW-0175">Coiled coil</keyword>
<dbReference type="InterPro" id="IPR027417">
    <property type="entry name" value="P-loop_NTPase"/>
</dbReference>
<organism evidence="10 11">
    <name type="scientific">Clydaea vesicula</name>
    <dbReference type="NCBI Taxonomy" id="447962"/>
    <lineage>
        <taxon>Eukaryota</taxon>
        <taxon>Fungi</taxon>
        <taxon>Fungi incertae sedis</taxon>
        <taxon>Chytridiomycota</taxon>
        <taxon>Chytridiomycota incertae sedis</taxon>
        <taxon>Chytridiomycetes</taxon>
        <taxon>Lobulomycetales</taxon>
        <taxon>Lobulomycetaceae</taxon>
        <taxon>Clydaea</taxon>
    </lineage>
</organism>
<dbReference type="PANTHER" id="PTHR45865">
    <property type="entry name" value="E3 UBIQUITIN-PROTEIN LIGASE SHPRH FAMILY MEMBER"/>
    <property type="match status" value="1"/>
</dbReference>
<protein>
    <recommendedName>
        <fullName evidence="9">PHD-type domain-containing protein</fullName>
    </recommendedName>
</protein>
<evidence type="ECO:0000256" key="6">
    <source>
        <dbReference type="PROSITE-ProRule" id="PRU00146"/>
    </source>
</evidence>
<proteinExistence type="predicted"/>
<evidence type="ECO:0000256" key="7">
    <source>
        <dbReference type="SAM" id="Coils"/>
    </source>
</evidence>
<dbReference type="InterPro" id="IPR059033">
    <property type="entry name" value="C144_05_dom"/>
</dbReference>
<dbReference type="EMBL" id="JADGJW010000849">
    <property type="protein sequence ID" value="KAJ3211193.1"/>
    <property type="molecule type" value="Genomic_DNA"/>
</dbReference>
<dbReference type="InterPro" id="IPR019787">
    <property type="entry name" value="Znf_PHD-finger"/>
</dbReference>
<dbReference type="Pfam" id="PF26021">
    <property type="entry name" value="Ferritin_C144_05"/>
    <property type="match status" value="1"/>
</dbReference>
<feature type="coiled-coil region" evidence="7">
    <location>
        <begin position="708"/>
        <end position="756"/>
    </location>
</feature>
<keyword evidence="1" id="KW-0479">Metal-binding</keyword>
<feature type="compositionally biased region" description="Acidic residues" evidence="8">
    <location>
        <begin position="1372"/>
        <end position="1382"/>
    </location>
</feature>
<evidence type="ECO:0000313" key="10">
    <source>
        <dbReference type="EMBL" id="KAJ3211193.1"/>
    </source>
</evidence>
<feature type="region of interest" description="Disordered" evidence="8">
    <location>
        <begin position="1367"/>
        <end position="1389"/>
    </location>
</feature>
<evidence type="ECO:0000256" key="4">
    <source>
        <dbReference type="ARBA" id="ARBA00022833"/>
    </source>
</evidence>
<name>A0AAD5TWA0_9FUNG</name>
<dbReference type="PROSITE" id="PS50016">
    <property type="entry name" value="ZF_PHD_2"/>
    <property type="match status" value="1"/>
</dbReference>
<accession>A0AAD5TWA0</accession>
<comment type="caution">
    <text evidence="10">The sequence shown here is derived from an EMBL/GenBank/DDBJ whole genome shotgun (WGS) entry which is preliminary data.</text>
</comment>
<keyword evidence="11" id="KW-1185">Reference proteome</keyword>
<dbReference type="PANTHER" id="PTHR45865:SF1">
    <property type="entry name" value="E3 UBIQUITIN-PROTEIN LIGASE SHPRH"/>
    <property type="match status" value="1"/>
</dbReference>
<dbReference type="GO" id="GO:0005634">
    <property type="term" value="C:nucleus"/>
    <property type="evidence" value="ECO:0007669"/>
    <property type="project" value="TreeGrafter"/>
</dbReference>
<dbReference type="SMART" id="SM00487">
    <property type="entry name" value="DEXDc"/>
    <property type="match status" value="1"/>
</dbReference>
<dbReference type="InterPro" id="IPR014001">
    <property type="entry name" value="Helicase_ATP-bd"/>
</dbReference>
<dbReference type="Gene3D" id="3.40.50.300">
    <property type="entry name" value="P-loop containing nucleotide triphosphate hydrolases"/>
    <property type="match status" value="1"/>
</dbReference>
<evidence type="ECO:0000256" key="3">
    <source>
        <dbReference type="ARBA" id="ARBA00022771"/>
    </source>
</evidence>
<keyword evidence="3 6" id="KW-0863">Zinc-finger</keyword>
<dbReference type="InterPro" id="IPR000330">
    <property type="entry name" value="SNF2_N"/>
</dbReference>
<evidence type="ECO:0000259" key="9">
    <source>
        <dbReference type="PROSITE" id="PS50016"/>
    </source>
</evidence>
<dbReference type="Proteomes" id="UP001211065">
    <property type="component" value="Unassembled WGS sequence"/>
</dbReference>
<dbReference type="InterPro" id="IPR038718">
    <property type="entry name" value="SNF2-like_sf"/>
</dbReference>
<dbReference type="GO" id="GO:0008270">
    <property type="term" value="F:zinc ion binding"/>
    <property type="evidence" value="ECO:0007669"/>
    <property type="project" value="UniProtKB-KW"/>
</dbReference>
<dbReference type="GO" id="GO:0005524">
    <property type="term" value="F:ATP binding"/>
    <property type="evidence" value="ECO:0007669"/>
    <property type="project" value="InterPro"/>
</dbReference>
<dbReference type="SUPFAM" id="SSF52540">
    <property type="entry name" value="P-loop containing nucleoside triphosphate hydrolases"/>
    <property type="match status" value="2"/>
</dbReference>